<evidence type="ECO:0000313" key="3">
    <source>
        <dbReference type="Proteomes" id="UP001501371"/>
    </source>
</evidence>
<dbReference type="EMBL" id="BAAAKV010000089">
    <property type="protein sequence ID" value="GAA1197589.1"/>
    <property type="molecule type" value="Genomic_DNA"/>
</dbReference>
<organism evidence="2 3">
    <name type="scientific">Streptomyces hebeiensis</name>
    <dbReference type="NCBI Taxonomy" id="229486"/>
    <lineage>
        <taxon>Bacteria</taxon>
        <taxon>Bacillati</taxon>
        <taxon>Actinomycetota</taxon>
        <taxon>Actinomycetes</taxon>
        <taxon>Kitasatosporales</taxon>
        <taxon>Streptomycetaceae</taxon>
        <taxon>Streptomyces</taxon>
    </lineage>
</organism>
<sequence length="103" mass="10408">MAAGATAARRVPDRPDRPDPRGAPCVRMSGAAVPPAPQGASAPRVVRITVPFSPVCVRIYACGTGRAAVDVAALLPSRGTVLRRGAGGRNTAPGHNSLIVMGS</sequence>
<proteinExistence type="predicted"/>
<reference evidence="2 3" key="1">
    <citation type="journal article" date="2019" name="Int. J. Syst. Evol. Microbiol.">
        <title>The Global Catalogue of Microorganisms (GCM) 10K type strain sequencing project: providing services to taxonomists for standard genome sequencing and annotation.</title>
        <authorList>
            <consortium name="The Broad Institute Genomics Platform"/>
            <consortium name="The Broad Institute Genome Sequencing Center for Infectious Disease"/>
            <person name="Wu L."/>
            <person name="Ma J."/>
        </authorList>
    </citation>
    <scope>NUCLEOTIDE SEQUENCE [LARGE SCALE GENOMIC DNA]</scope>
    <source>
        <strain evidence="2 3">JCM 12696</strain>
    </source>
</reference>
<feature type="compositionally biased region" description="Basic and acidic residues" evidence="1">
    <location>
        <begin position="10"/>
        <end position="20"/>
    </location>
</feature>
<keyword evidence="3" id="KW-1185">Reference proteome</keyword>
<accession>A0ABN1V9U2</accession>
<feature type="region of interest" description="Disordered" evidence="1">
    <location>
        <begin position="1"/>
        <end position="40"/>
    </location>
</feature>
<name>A0ABN1V9U2_9ACTN</name>
<evidence type="ECO:0000256" key="1">
    <source>
        <dbReference type="SAM" id="MobiDB-lite"/>
    </source>
</evidence>
<comment type="caution">
    <text evidence="2">The sequence shown here is derived from an EMBL/GenBank/DDBJ whole genome shotgun (WGS) entry which is preliminary data.</text>
</comment>
<protein>
    <submittedName>
        <fullName evidence="2">Uncharacterized protein</fullName>
    </submittedName>
</protein>
<gene>
    <name evidence="2" type="ORF">GCM10009654_63060</name>
</gene>
<evidence type="ECO:0000313" key="2">
    <source>
        <dbReference type="EMBL" id="GAA1197589.1"/>
    </source>
</evidence>
<dbReference type="Proteomes" id="UP001501371">
    <property type="component" value="Unassembled WGS sequence"/>
</dbReference>